<organism evidence="3 4">
    <name type="scientific">Tetranychus urticae</name>
    <name type="common">Two-spotted spider mite</name>
    <dbReference type="NCBI Taxonomy" id="32264"/>
    <lineage>
        <taxon>Eukaryota</taxon>
        <taxon>Metazoa</taxon>
        <taxon>Ecdysozoa</taxon>
        <taxon>Arthropoda</taxon>
        <taxon>Chelicerata</taxon>
        <taxon>Arachnida</taxon>
        <taxon>Acari</taxon>
        <taxon>Acariformes</taxon>
        <taxon>Trombidiformes</taxon>
        <taxon>Prostigmata</taxon>
        <taxon>Eleutherengona</taxon>
        <taxon>Raphignathae</taxon>
        <taxon>Tetranychoidea</taxon>
        <taxon>Tetranychidae</taxon>
        <taxon>Tetranychus</taxon>
    </lineage>
</organism>
<reference evidence="4" key="1">
    <citation type="submission" date="2011-08" db="EMBL/GenBank/DDBJ databases">
        <authorList>
            <person name="Rombauts S."/>
        </authorList>
    </citation>
    <scope>NUCLEOTIDE SEQUENCE</scope>
    <source>
        <strain evidence="4">London</strain>
    </source>
</reference>
<dbReference type="HOGENOM" id="CLU_047975_0_0_1"/>
<sequence>MSSGNFGTVNPLHYSIPSSPEMTEISIEEQNNVTDVVVTSKDNNISSRPATLPVSSPFGPPGLPSMTSSYSSKNGVDCENDGRVSPSSYPAGLTPKSTPIEAIKEWSITTFKCTKQLVNEKLGKCQRTIDSGLESEIDKLRETQRKYSHILRIARDMSSMYSSLVQQQILLYESLSDLSLKEPKGDSKITSSSSSSTSASASNASGNVGTGAGGEDVNNSSPVLNLSADFRQNAEMLRLVAKNGEKLVLALRFFCSNLSTLVNKTIDDTIVTIRQFEQARLEYDAERNSVANLLPAQAAAANTEKLIAARAKYERLRQDVLIKLKFLDENKAKVMHKQLILFHNAFTAYASGNASTLDSTLRQFSIKATPQSWLEK</sequence>
<dbReference type="SMART" id="SM01015">
    <property type="entry name" value="Arfaptin"/>
    <property type="match status" value="1"/>
</dbReference>
<dbReference type="Proteomes" id="UP000015104">
    <property type="component" value="Unassembled WGS sequence"/>
</dbReference>
<reference evidence="3" key="2">
    <citation type="submission" date="2015-06" db="UniProtKB">
        <authorList>
            <consortium name="EnsemblMetazoa"/>
        </authorList>
    </citation>
    <scope>IDENTIFICATION</scope>
</reference>
<feature type="compositionally biased region" description="Polar residues" evidence="1">
    <location>
        <begin position="65"/>
        <end position="74"/>
    </location>
</feature>
<dbReference type="eggNOG" id="KOG3876">
    <property type="taxonomic scope" value="Eukaryota"/>
</dbReference>
<dbReference type="PANTHER" id="PTHR12141">
    <property type="entry name" value="ARFAPTIN-RELATED"/>
    <property type="match status" value="1"/>
</dbReference>
<dbReference type="GO" id="GO:0006886">
    <property type="term" value="P:intracellular protein transport"/>
    <property type="evidence" value="ECO:0007669"/>
    <property type="project" value="TreeGrafter"/>
</dbReference>
<dbReference type="GO" id="GO:0005543">
    <property type="term" value="F:phospholipid binding"/>
    <property type="evidence" value="ECO:0007669"/>
    <property type="project" value="TreeGrafter"/>
</dbReference>
<dbReference type="GO" id="GO:0032588">
    <property type="term" value="C:trans-Golgi network membrane"/>
    <property type="evidence" value="ECO:0007669"/>
    <property type="project" value="TreeGrafter"/>
</dbReference>
<dbReference type="InterPro" id="IPR010504">
    <property type="entry name" value="AH_dom"/>
</dbReference>
<name>T1JXT1_TETUR</name>
<dbReference type="EMBL" id="CAEY01000835">
    <property type="status" value="NOT_ANNOTATED_CDS"/>
    <property type="molecule type" value="Genomic_DNA"/>
</dbReference>
<dbReference type="Gene3D" id="1.20.1270.60">
    <property type="entry name" value="Arfaptin homology (AH) domain/BAR domain"/>
    <property type="match status" value="1"/>
</dbReference>
<feature type="region of interest" description="Disordered" evidence="1">
    <location>
        <begin position="43"/>
        <end position="92"/>
    </location>
</feature>
<gene>
    <name evidence="3" type="primary">107371767</name>
</gene>
<dbReference type="SUPFAM" id="SSF103657">
    <property type="entry name" value="BAR/IMD domain-like"/>
    <property type="match status" value="2"/>
</dbReference>
<dbReference type="Pfam" id="PF06456">
    <property type="entry name" value="Arfaptin"/>
    <property type="match status" value="2"/>
</dbReference>
<evidence type="ECO:0000313" key="4">
    <source>
        <dbReference type="Proteomes" id="UP000015104"/>
    </source>
</evidence>
<dbReference type="InterPro" id="IPR027267">
    <property type="entry name" value="AH/BAR_dom_sf"/>
</dbReference>
<evidence type="ECO:0000256" key="1">
    <source>
        <dbReference type="SAM" id="MobiDB-lite"/>
    </source>
</evidence>
<dbReference type="KEGG" id="tut:107371767"/>
<dbReference type="PANTHER" id="PTHR12141:SF5">
    <property type="entry name" value="ARFAPTIN"/>
    <property type="match status" value="1"/>
</dbReference>
<dbReference type="EnsemblMetazoa" id="tetur02g13130.1">
    <property type="protein sequence ID" value="tetur02g13130.1"/>
    <property type="gene ID" value="tetur02g13130"/>
</dbReference>
<dbReference type="InterPro" id="IPR030798">
    <property type="entry name" value="Arfaptin_fam"/>
</dbReference>
<feature type="domain" description="AH" evidence="2">
    <location>
        <begin position="128"/>
        <end position="362"/>
    </location>
</feature>
<dbReference type="GO" id="GO:0034315">
    <property type="term" value="P:regulation of Arp2/3 complex-mediated actin nucleation"/>
    <property type="evidence" value="ECO:0007669"/>
    <property type="project" value="TreeGrafter"/>
</dbReference>
<dbReference type="OrthoDB" id="9994780at2759"/>
<dbReference type="STRING" id="32264.T1JXT1"/>
<feature type="compositionally biased region" description="Low complexity" evidence="1">
    <location>
        <begin position="190"/>
        <end position="207"/>
    </location>
</feature>
<dbReference type="OMA" id="AFTSHFY"/>
<feature type="region of interest" description="Disordered" evidence="1">
    <location>
        <begin position="183"/>
        <end position="216"/>
    </location>
</feature>
<keyword evidence="4" id="KW-1185">Reference proteome</keyword>
<evidence type="ECO:0000259" key="2">
    <source>
        <dbReference type="PROSITE" id="PS50870"/>
    </source>
</evidence>
<proteinExistence type="predicted"/>
<dbReference type="PROSITE" id="PS50870">
    <property type="entry name" value="AH"/>
    <property type="match status" value="1"/>
</dbReference>
<protein>
    <recommendedName>
        <fullName evidence="2">AH domain-containing protein</fullName>
    </recommendedName>
</protein>
<dbReference type="AlphaFoldDB" id="T1JXT1"/>
<evidence type="ECO:0000313" key="3">
    <source>
        <dbReference type="EnsemblMetazoa" id="tetur02g13130.1"/>
    </source>
</evidence>
<accession>T1JXT1</accession>
<dbReference type="GO" id="GO:0019904">
    <property type="term" value="F:protein domain specific binding"/>
    <property type="evidence" value="ECO:0007669"/>
    <property type="project" value="InterPro"/>
</dbReference>